<dbReference type="InterPro" id="IPR011050">
    <property type="entry name" value="Pectin_lyase_fold/virulence"/>
</dbReference>
<dbReference type="SUPFAM" id="SSF103515">
    <property type="entry name" value="Autotransporter"/>
    <property type="match status" value="1"/>
</dbReference>
<keyword evidence="1" id="KW-0732">Signal</keyword>
<evidence type="ECO:0000313" key="4">
    <source>
        <dbReference type="Proteomes" id="UP000332515"/>
    </source>
</evidence>
<evidence type="ECO:0000259" key="2">
    <source>
        <dbReference type="PROSITE" id="PS51208"/>
    </source>
</evidence>
<proteinExistence type="predicted"/>
<dbReference type="Gene3D" id="2.40.128.130">
    <property type="entry name" value="Autotransporter beta-domain"/>
    <property type="match status" value="1"/>
</dbReference>
<dbReference type="EMBL" id="VWNA01000003">
    <property type="protein sequence ID" value="MQT15544.1"/>
    <property type="molecule type" value="Genomic_DNA"/>
</dbReference>
<sequence>MMARAMDRARRVRHALTLRPSRAVKPVAEQVAHLGSAVRGRRRGEALIAIHAAVFLAASTGVVHATDIPIFYKTITEFSPPNYLRLMIRVGVDGGAPQDYMFDTGSSYFQGKMDGAAAPRAFTPIASGIVYNYGNSTYGFHSNAVGVSQIEFYYPHSDSLATTLTSSGSPFVVGMTYKHRDTAELRADAQGIFGVSSFTTLKSTDQGSDVLLGGIFGQATNTGYLVAANCERTSVNCKPTAILGLTQQLRAQFETRLSWLPSSAKDMPFPVSGANSSHFGSIILSYRLTDPTGKSTLSFSEPTLLDSGTPWYNVSVNGDITQYIDQSLPTNFVLSGGLAYPGSSLGIYAPSGTLLQNVVASSGLADETNAVELTAVDKPTEIIGIGFFEHSSVLYDLEKRATGITSFFVTDAPVETTAASPFTVTTAMGNQGQLGMAGVISGPGNVEVTSGAQLKLSADNTYTGETIIDPNGWLALVGPGTISQSSAIVNNGVFDISGVGYVPGYSDTTTETAITSLSGGGLVSLGSRTLVLTNASGTFSGTIADGGYDGGTGGALVIAGGTEILSGANTYTGGTAIAQGAALVVAGSIQGTVLNAGWLVDNGSIGGTVITSGLVSGNGFIGGNLIAASGGIISPGNSVGTLNVAGAVAFGQGSAYGAQLGPNGTADLINAGGPITIQNGATLLLEAANGTAVGINTLTILKAAGGVNGRFTTVNDDFATQYPFLDFAVAYQPNGLLVQSSRNGVPFTSAAQNPNQAAVAAALDTVPLGTPFMNAVVSLSDATAPAAFNDLSGGIYPSIDTVFQAQSVYLRDAVTGRLRQAFAGLAAPATGPQTAALMPGLLPTVWTQAYGSWGDGEGSNGVADVSRSMGGFVTGLDNPIGDNARIGVAAGYSQSQFESNSLSSSGQSDNYDLAVYGGATFGALGLRVGTSYTWHDLSVNRSISVMGFTNALSSSYDAGTTQVFAEAGYGISTPYADLEPFAGIAYVSLHTDAMSETGGAAGLQSGSSTQDNTFTTLGLRAAKGFAVNGGTLTASASLGWQYAFGDTTPVSTLSFEAGGSAFQETGIPIARNTALVGVGFDFTATPNVTVGLHYAGQLAGSSQDNAIDGRVSIKF</sequence>
<reference evidence="3 4" key="1">
    <citation type="submission" date="2019-09" db="EMBL/GenBank/DDBJ databases">
        <title>Segnochrobactrum spirostomi gen. nov., sp. nov., isolated from the ciliate Spirostomum cf. yagiui and description of a novel family, Segnochrobactraceae fam. nov. within the order Rhizobiales of the class Alphaproteobacteria.</title>
        <authorList>
            <person name="Akter S."/>
            <person name="Shazib S.U.A."/>
            <person name="Shin M.K."/>
        </authorList>
    </citation>
    <scope>NUCLEOTIDE SEQUENCE [LARGE SCALE GENOMIC DNA]</scope>
    <source>
        <strain evidence="3 4">Sp-1</strain>
    </source>
</reference>
<dbReference type="NCBIfam" id="TIGR01414">
    <property type="entry name" value="autotrans_barl"/>
    <property type="match status" value="1"/>
</dbReference>
<dbReference type="GO" id="GO:0019867">
    <property type="term" value="C:outer membrane"/>
    <property type="evidence" value="ECO:0007669"/>
    <property type="project" value="InterPro"/>
</dbReference>
<dbReference type="InterPro" id="IPR013425">
    <property type="entry name" value="Autotrns_rpt"/>
</dbReference>
<dbReference type="InterPro" id="IPR005546">
    <property type="entry name" value="Autotransporte_beta"/>
</dbReference>
<dbReference type="SUPFAM" id="SSF51126">
    <property type="entry name" value="Pectin lyase-like"/>
    <property type="match status" value="1"/>
</dbReference>
<gene>
    <name evidence="3" type="ORF">F0357_23390</name>
</gene>
<name>A0A6A7Y867_9HYPH</name>
<dbReference type="Proteomes" id="UP000332515">
    <property type="component" value="Unassembled WGS sequence"/>
</dbReference>
<dbReference type="InterPro" id="IPR036709">
    <property type="entry name" value="Autotransporte_beta_dom_sf"/>
</dbReference>
<evidence type="ECO:0000313" key="3">
    <source>
        <dbReference type="EMBL" id="MQT15544.1"/>
    </source>
</evidence>
<dbReference type="PROSITE" id="PS51208">
    <property type="entry name" value="AUTOTRANSPORTER"/>
    <property type="match status" value="1"/>
</dbReference>
<dbReference type="AlphaFoldDB" id="A0A6A7Y867"/>
<accession>A0A6A7Y867</accession>
<keyword evidence="4" id="KW-1185">Reference proteome</keyword>
<comment type="caution">
    <text evidence="3">The sequence shown here is derived from an EMBL/GenBank/DDBJ whole genome shotgun (WGS) entry which is preliminary data.</text>
</comment>
<dbReference type="SMART" id="SM00869">
    <property type="entry name" value="Autotransporter"/>
    <property type="match status" value="1"/>
</dbReference>
<protein>
    <submittedName>
        <fullName evidence="3">Autotransporter domain-containing protein</fullName>
    </submittedName>
</protein>
<organism evidence="3 4">
    <name type="scientific">Segnochrobactrum spirostomi</name>
    <dbReference type="NCBI Taxonomy" id="2608987"/>
    <lineage>
        <taxon>Bacteria</taxon>
        <taxon>Pseudomonadati</taxon>
        <taxon>Pseudomonadota</taxon>
        <taxon>Alphaproteobacteria</taxon>
        <taxon>Hyphomicrobiales</taxon>
        <taxon>Segnochrobactraceae</taxon>
        <taxon>Segnochrobactrum</taxon>
    </lineage>
</organism>
<evidence type="ECO:0000256" key="1">
    <source>
        <dbReference type="ARBA" id="ARBA00022729"/>
    </source>
</evidence>
<dbReference type="InterPro" id="IPR006315">
    <property type="entry name" value="OM_autotransptr_brl_dom"/>
</dbReference>
<dbReference type="Pfam" id="PF03797">
    <property type="entry name" value="Autotransporter"/>
    <property type="match status" value="1"/>
</dbReference>
<dbReference type="NCBIfam" id="TIGR02601">
    <property type="entry name" value="autotrns_rpt"/>
    <property type="match status" value="1"/>
</dbReference>
<feature type="domain" description="Autotransporter" evidence="2">
    <location>
        <begin position="838"/>
        <end position="1115"/>
    </location>
</feature>